<keyword evidence="3" id="KW-0723">Serine/threonine-protein kinase</keyword>
<dbReference type="GO" id="GO:0005524">
    <property type="term" value="F:ATP binding"/>
    <property type="evidence" value="ECO:0007669"/>
    <property type="project" value="UniProtKB-KW"/>
</dbReference>
<evidence type="ECO:0000256" key="2">
    <source>
        <dbReference type="ARBA" id="ARBA00012425"/>
    </source>
</evidence>
<dbReference type="GO" id="GO:0005634">
    <property type="term" value="C:nucleus"/>
    <property type="evidence" value="ECO:0007669"/>
    <property type="project" value="TreeGrafter"/>
</dbReference>
<evidence type="ECO:0000313" key="11">
    <source>
        <dbReference type="EMBL" id="KAK7063609.1"/>
    </source>
</evidence>
<keyword evidence="12" id="KW-1185">Reference proteome</keyword>
<keyword evidence="4" id="KW-0808">Transferase</keyword>
<dbReference type="PROSITE" id="PS50011">
    <property type="entry name" value="PROTEIN_KINASE_DOM"/>
    <property type="match status" value="1"/>
</dbReference>
<keyword evidence="5" id="KW-0547">Nucleotide-binding</keyword>
<dbReference type="EC" id="2.7.11.22" evidence="2"/>
<comment type="similarity">
    <text evidence="1">Belongs to the protein kinase superfamily. CMGC Ser/Thr protein kinase family. CDC2/CDKX subfamily.</text>
</comment>
<evidence type="ECO:0000256" key="7">
    <source>
        <dbReference type="ARBA" id="ARBA00022840"/>
    </source>
</evidence>
<dbReference type="PANTHER" id="PTHR24056">
    <property type="entry name" value="CELL DIVISION PROTEIN KINASE"/>
    <property type="match status" value="1"/>
</dbReference>
<keyword evidence="6" id="KW-0418">Kinase</keyword>
<dbReference type="PANTHER" id="PTHR24056:SF171">
    <property type="entry name" value="CYCLIN-DEPENDENT KINASE 20"/>
    <property type="match status" value="1"/>
</dbReference>
<organism evidence="11 12">
    <name type="scientific">Favolaschia claudopus</name>
    <dbReference type="NCBI Taxonomy" id="2862362"/>
    <lineage>
        <taxon>Eukaryota</taxon>
        <taxon>Fungi</taxon>
        <taxon>Dikarya</taxon>
        <taxon>Basidiomycota</taxon>
        <taxon>Agaricomycotina</taxon>
        <taxon>Agaricomycetes</taxon>
        <taxon>Agaricomycetidae</taxon>
        <taxon>Agaricales</taxon>
        <taxon>Marasmiineae</taxon>
        <taxon>Mycenaceae</taxon>
        <taxon>Favolaschia</taxon>
    </lineage>
</organism>
<evidence type="ECO:0000256" key="9">
    <source>
        <dbReference type="ARBA" id="ARBA00048367"/>
    </source>
</evidence>
<proteinExistence type="inferred from homology"/>
<evidence type="ECO:0000256" key="1">
    <source>
        <dbReference type="ARBA" id="ARBA00006485"/>
    </source>
</evidence>
<dbReference type="AlphaFoldDB" id="A0AAW0EF68"/>
<dbReference type="InterPro" id="IPR008271">
    <property type="entry name" value="Ser/Thr_kinase_AS"/>
</dbReference>
<gene>
    <name evidence="11" type="ORF">R3P38DRAFT_3415798</name>
</gene>
<comment type="catalytic activity">
    <reaction evidence="9">
        <text>L-seryl-[protein] + ATP = O-phospho-L-seryl-[protein] + ADP + H(+)</text>
        <dbReference type="Rhea" id="RHEA:17989"/>
        <dbReference type="Rhea" id="RHEA-COMP:9863"/>
        <dbReference type="Rhea" id="RHEA-COMP:11604"/>
        <dbReference type="ChEBI" id="CHEBI:15378"/>
        <dbReference type="ChEBI" id="CHEBI:29999"/>
        <dbReference type="ChEBI" id="CHEBI:30616"/>
        <dbReference type="ChEBI" id="CHEBI:83421"/>
        <dbReference type="ChEBI" id="CHEBI:456216"/>
        <dbReference type="EC" id="2.7.11.22"/>
    </reaction>
</comment>
<dbReference type="GO" id="GO:0004693">
    <property type="term" value="F:cyclin-dependent protein serine/threonine kinase activity"/>
    <property type="evidence" value="ECO:0007669"/>
    <property type="project" value="UniProtKB-EC"/>
</dbReference>
<accession>A0AAW0EF68</accession>
<sequence>MARRSTPGNCIGHNLGRSSGKGAFFDLNFASNWGEVGAEIGLIGVKPATIVPVLSHFRDMNASMLTIYLPYIPFSLAQLLKNPNFSPFNCSSSLHDPAQETTMIIIAKSIAFQTLQALAYLHDPARNIAHRDIKPSNILLEPDGRVVLIDFGVAWDGAANAEGDLWPESPDRLYFEVCTGAYRPPELLFGARAYNAPAIDMWSFGTVLAEMFCTLRLCSDDGNDGEEPIHYAQAGDPPFVVPTNLRAGQPETYWVRDTLFNGGRGEIGLAWSIFKIHGTPTEQTWPTFRDLPGASSVDYMIVPRVPLRTFLPNLPADSVALLDFIEAFFAYPPNHRLAACQALNHAWFDGQIVLPRTCAEGGTEDKRVVFQVGDQELAGFLGQCL</sequence>
<dbReference type="InterPro" id="IPR000719">
    <property type="entry name" value="Prot_kinase_dom"/>
</dbReference>
<evidence type="ECO:0000313" key="12">
    <source>
        <dbReference type="Proteomes" id="UP001362999"/>
    </source>
</evidence>
<name>A0AAW0EF68_9AGAR</name>
<comment type="catalytic activity">
    <reaction evidence="8">
        <text>L-threonyl-[protein] + ATP = O-phospho-L-threonyl-[protein] + ADP + H(+)</text>
        <dbReference type="Rhea" id="RHEA:46608"/>
        <dbReference type="Rhea" id="RHEA-COMP:11060"/>
        <dbReference type="Rhea" id="RHEA-COMP:11605"/>
        <dbReference type="ChEBI" id="CHEBI:15378"/>
        <dbReference type="ChEBI" id="CHEBI:30013"/>
        <dbReference type="ChEBI" id="CHEBI:30616"/>
        <dbReference type="ChEBI" id="CHEBI:61977"/>
        <dbReference type="ChEBI" id="CHEBI:456216"/>
        <dbReference type="EC" id="2.7.11.22"/>
    </reaction>
</comment>
<evidence type="ECO:0000259" key="10">
    <source>
        <dbReference type="PROSITE" id="PS50011"/>
    </source>
</evidence>
<dbReference type="Gene3D" id="1.10.510.10">
    <property type="entry name" value="Transferase(Phosphotransferase) domain 1"/>
    <property type="match status" value="1"/>
</dbReference>
<protein>
    <recommendedName>
        <fullName evidence="2">cyclin-dependent kinase</fullName>
        <ecNumber evidence="2">2.7.11.22</ecNumber>
    </recommendedName>
</protein>
<dbReference type="Proteomes" id="UP001362999">
    <property type="component" value="Unassembled WGS sequence"/>
</dbReference>
<evidence type="ECO:0000256" key="5">
    <source>
        <dbReference type="ARBA" id="ARBA00022741"/>
    </source>
</evidence>
<evidence type="ECO:0000256" key="4">
    <source>
        <dbReference type="ARBA" id="ARBA00022679"/>
    </source>
</evidence>
<comment type="caution">
    <text evidence="11">The sequence shown here is derived from an EMBL/GenBank/DDBJ whole genome shotgun (WGS) entry which is preliminary data.</text>
</comment>
<dbReference type="SUPFAM" id="SSF56112">
    <property type="entry name" value="Protein kinase-like (PK-like)"/>
    <property type="match status" value="1"/>
</dbReference>
<dbReference type="SMART" id="SM00220">
    <property type="entry name" value="S_TKc"/>
    <property type="match status" value="1"/>
</dbReference>
<keyword evidence="7" id="KW-0067">ATP-binding</keyword>
<evidence type="ECO:0000256" key="6">
    <source>
        <dbReference type="ARBA" id="ARBA00022777"/>
    </source>
</evidence>
<dbReference type="Pfam" id="PF00069">
    <property type="entry name" value="Pkinase"/>
    <property type="match status" value="1"/>
</dbReference>
<dbReference type="EMBL" id="JAWWNJ010000001">
    <property type="protein sequence ID" value="KAK7063609.1"/>
    <property type="molecule type" value="Genomic_DNA"/>
</dbReference>
<dbReference type="InterPro" id="IPR050108">
    <property type="entry name" value="CDK"/>
</dbReference>
<evidence type="ECO:0000256" key="8">
    <source>
        <dbReference type="ARBA" id="ARBA00047811"/>
    </source>
</evidence>
<reference evidence="11 12" key="1">
    <citation type="journal article" date="2024" name="J Genomics">
        <title>Draft genome sequencing and assembly of Favolaschia claudopus CIRM-BRFM 2984 isolated from oak limbs.</title>
        <authorList>
            <person name="Navarro D."/>
            <person name="Drula E."/>
            <person name="Chaduli D."/>
            <person name="Cazenave R."/>
            <person name="Ahrendt S."/>
            <person name="Wang J."/>
            <person name="Lipzen A."/>
            <person name="Daum C."/>
            <person name="Barry K."/>
            <person name="Grigoriev I.V."/>
            <person name="Favel A."/>
            <person name="Rosso M.N."/>
            <person name="Martin F."/>
        </authorList>
    </citation>
    <scope>NUCLEOTIDE SEQUENCE [LARGE SCALE GENOMIC DNA]</scope>
    <source>
        <strain evidence="11 12">CIRM-BRFM 2984</strain>
    </source>
</reference>
<dbReference type="PROSITE" id="PS00108">
    <property type="entry name" value="PROTEIN_KINASE_ST"/>
    <property type="match status" value="1"/>
</dbReference>
<feature type="domain" description="Protein kinase" evidence="10">
    <location>
        <begin position="1"/>
        <end position="348"/>
    </location>
</feature>
<evidence type="ECO:0000256" key="3">
    <source>
        <dbReference type="ARBA" id="ARBA00022527"/>
    </source>
</evidence>
<dbReference type="InterPro" id="IPR011009">
    <property type="entry name" value="Kinase-like_dom_sf"/>
</dbReference>